<organism evidence="4 5">
    <name type="scientific">Scophthalmus maximus</name>
    <name type="common">Turbot</name>
    <name type="synonym">Psetta maxima</name>
    <dbReference type="NCBI Taxonomy" id="52904"/>
    <lineage>
        <taxon>Eukaryota</taxon>
        <taxon>Metazoa</taxon>
        <taxon>Chordata</taxon>
        <taxon>Craniata</taxon>
        <taxon>Vertebrata</taxon>
        <taxon>Euteleostomi</taxon>
        <taxon>Actinopterygii</taxon>
        <taxon>Neopterygii</taxon>
        <taxon>Teleostei</taxon>
        <taxon>Neoteleostei</taxon>
        <taxon>Acanthomorphata</taxon>
        <taxon>Carangaria</taxon>
        <taxon>Pleuronectiformes</taxon>
        <taxon>Pleuronectoidei</taxon>
        <taxon>Scophthalmidae</taxon>
        <taxon>Scophthalmus</taxon>
    </lineage>
</organism>
<comment type="similarity">
    <text evidence="1 2">Belongs to the heparin-binding growth factors family.</text>
</comment>
<dbReference type="GO" id="GO:0008083">
    <property type="term" value="F:growth factor activity"/>
    <property type="evidence" value="ECO:0007669"/>
    <property type="project" value="InterPro"/>
</dbReference>
<reference evidence="4" key="2">
    <citation type="submission" date="2025-08" db="UniProtKB">
        <authorList>
            <consortium name="Ensembl"/>
        </authorList>
    </citation>
    <scope>IDENTIFICATION</scope>
</reference>
<dbReference type="GeneTree" id="ENSGT00940000165035"/>
<dbReference type="SUPFAM" id="SSF50353">
    <property type="entry name" value="Cytokine"/>
    <property type="match status" value="1"/>
</dbReference>
<feature type="region of interest" description="Disordered" evidence="3">
    <location>
        <begin position="1"/>
        <end position="24"/>
    </location>
</feature>
<name>A0A8D3BWJ0_SCOMX</name>
<evidence type="ECO:0000256" key="2">
    <source>
        <dbReference type="RuleBase" id="RU049442"/>
    </source>
</evidence>
<proteinExistence type="inferred from homology"/>
<gene>
    <name evidence="4" type="primary">fgf1a</name>
</gene>
<dbReference type="AlphaFoldDB" id="A0A8D3BWJ0"/>
<dbReference type="InterPro" id="IPR002209">
    <property type="entry name" value="Fibroblast_GF_fam"/>
</dbReference>
<dbReference type="PRINTS" id="PR00262">
    <property type="entry name" value="IL1HBGF"/>
</dbReference>
<evidence type="ECO:0000313" key="5">
    <source>
        <dbReference type="Proteomes" id="UP000694558"/>
    </source>
</evidence>
<dbReference type="Gene3D" id="2.80.10.50">
    <property type="match status" value="1"/>
</dbReference>
<dbReference type="Proteomes" id="UP000694558">
    <property type="component" value="Chromosome 13"/>
</dbReference>
<evidence type="ECO:0000256" key="3">
    <source>
        <dbReference type="SAM" id="MobiDB-lite"/>
    </source>
</evidence>
<dbReference type="InterPro" id="IPR008996">
    <property type="entry name" value="IL1/FGF"/>
</dbReference>
<evidence type="ECO:0000256" key="1">
    <source>
        <dbReference type="ARBA" id="ARBA00007936"/>
    </source>
</evidence>
<dbReference type="Ensembl" id="ENSSMAT00000035610.1">
    <property type="protein sequence ID" value="ENSSMAP00000039398.1"/>
    <property type="gene ID" value="ENSSMAG00000004967.2"/>
</dbReference>
<dbReference type="SMART" id="SM00442">
    <property type="entry name" value="FGF"/>
    <property type="match status" value="1"/>
</dbReference>
<sequence>PLVPGLSTTPDLLSRGPPPLRDHRRRTRLYCMNGGHHLQILPDGTVRGRREDGDVHSKTMFILHAGRARGVVLVIQGTEAGRYLAMSDEGRLYSSPTVSDESYFLEKLEENHYNTYRPQKYLERKWYVALKKSGKPKVGPRTHIGQKAVFFLPRQLDDSGE</sequence>
<dbReference type="Pfam" id="PF00167">
    <property type="entry name" value="FGF"/>
    <property type="match status" value="1"/>
</dbReference>
<accession>A0A8D3BWJ0</accession>
<evidence type="ECO:0000313" key="4">
    <source>
        <dbReference type="Ensembl" id="ENSSMAP00000039398.1"/>
    </source>
</evidence>
<protein>
    <recommendedName>
        <fullName evidence="2">Fibroblast growth factor</fullName>
        <shortName evidence="2">FGF</shortName>
    </recommendedName>
</protein>
<feature type="compositionally biased region" description="Polar residues" evidence="3">
    <location>
        <begin position="1"/>
        <end position="11"/>
    </location>
</feature>
<dbReference type="PRINTS" id="PR00263">
    <property type="entry name" value="HBGFFGF"/>
</dbReference>
<reference evidence="4" key="1">
    <citation type="submission" date="2023-05" db="EMBL/GenBank/DDBJ databases">
        <title>High-quality long-read genome of Scophthalmus maximus.</title>
        <authorList>
            <person name="Lien S."/>
            <person name="Martinez P."/>
        </authorList>
    </citation>
    <scope>NUCLEOTIDE SEQUENCE [LARGE SCALE GENOMIC DNA]</scope>
</reference>
<dbReference type="PANTHER" id="PTHR11486">
    <property type="entry name" value="FIBROBLAST GROWTH FACTOR"/>
    <property type="match status" value="1"/>
</dbReference>